<dbReference type="InterPro" id="IPR025984">
    <property type="entry name" value="DCTPP"/>
</dbReference>
<evidence type="ECO:0000313" key="2">
    <source>
        <dbReference type="Proteomes" id="UP000886744"/>
    </source>
</evidence>
<proteinExistence type="predicted"/>
<reference evidence="1" key="1">
    <citation type="submission" date="2020-10" db="EMBL/GenBank/DDBJ databases">
        <authorList>
            <person name="Gilroy R."/>
        </authorList>
    </citation>
    <scope>NUCLEOTIDE SEQUENCE</scope>
    <source>
        <strain evidence="1">ChiHjej13B12-12457</strain>
    </source>
</reference>
<comment type="caution">
    <text evidence="1">The sequence shown here is derived from an EMBL/GenBank/DDBJ whole genome shotgun (WGS) entry which is preliminary data.</text>
</comment>
<sequence>MYKYSDIQEITDKIVQFTAERDWDQFHNGKDLALALSIEAAELNELYLWKKAEDVDIEKVKEELADILNYAFLIADKYNFDVKQIILDKLERNALKYPVDKAKGNAKKYNEL</sequence>
<name>A0A9D1J7C9_9BACT</name>
<reference evidence="1" key="2">
    <citation type="journal article" date="2021" name="PeerJ">
        <title>Extensive microbial diversity within the chicken gut microbiome revealed by metagenomics and culture.</title>
        <authorList>
            <person name="Gilroy R."/>
            <person name="Ravi A."/>
            <person name="Getino M."/>
            <person name="Pursley I."/>
            <person name="Horton D.L."/>
            <person name="Alikhan N.F."/>
            <person name="Baker D."/>
            <person name="Gharbi K."/>
            <person name="Hall N."/>
            <person name="Watson M."/>
            <person name="Adriaenssens E.M."/>
            <person name="Foster-Nyarko E."/>
            <person name="Jarju S."/>
            <person name="Secka A."/>
            <person name="Antonio M."/>
            <person name="Oren A."/>
            <person name="Chaudhuri R.R."/>
            <person name="La Ragione R."/>
            <person name="Hildebrand F."/>
            <person name="Pallen M.J."/>
        </authorList>
    </citation>
    <scope>NUCLEOTIDE SEQUENCE</scope>
    <source>
        <strain evidence="1">ChiHjej13B12-12457</strain>
    </source>
</reference>
<organism evidence="1 2">
    <name type="scientific">Candidatus Coprenecus avistercoris</name>
    <dbReference type="NCBI Taxonomy" id="2840730"/>
    <lineage>
        <taxon>Bacteria</taxon>
        <taxon>Pseudomonadati</taxon>
        <taxon>Bacteroidota</taxon>
        <taxon>Bacteroidia</taxon>
        <taxon>Bacteroidales</taxon>
        <taxon>Rikenellaceae</taxon>
        <taxon>Rikenellaceae incertae sedis</taxon>
        <taxon>Candidatus Coprenecus</taxon>
    </lineage>
</organism>
<dbReference type="CDD" id="cd11537">
    <property type="entry name" value="NTP-PPase_RS21-C6_like"/>
    <property type="match status" value="1"/>
</dbReference>
<dbReference type="Gene3D" id="1.10.287.1080">
    <property type="entry name" value="MazG-like"/>
    <property type="match status" value="1"/>
</dbReference>
<dbReference type="SUPFAM" id="SSF101386">
    <property type="entry name" value="all-alpha NTP pyrophosphatases"/>
    <property type="match status" value="1"/>
</dbReference>
<evidence type="ECO:0000313" key="1">
    <source>
        <dbReference type="EMBL" id="HIR63580.1"/>
    </source>
</evidence>
<dbReference type="InterPro" id="IPR052555">
    <property type="entry name" value="dCTP_Pyrophosphatase"/>
</dbReference>
<dbReference type="Pfam" id="PF12643">
    <property type="entry name" value="MazG-like"/>
    <property type="match status" value="1"/>
</dbReference>
<protein>
    <submittedName>
        <fullName evidence="1">Nucleotide pyrophosphohydrolase</fullName>
    </submittedName>
</protein>
<dbReference type="PIRSF" id="PIRSF029826">
    <property type="entry name" value="UCP029826_pph"/>
    <property type="match status" value="1"/>
</dbReference>
<dbReference type="GO" id="GO:0047429">
    <property type="term" value="F:nucleoside triphosphate diphosphatase activity"/>
    <property type="evidence" value="ECO:0007669"/>
    <property type="project" value="InterPro"/>
</dbReference>
<gene>
    <name evidence="1" type="ORF">IAC94_08715</name>
</gene>
<dbReference type="GO" id="GO:0009143">
    <property type="term" value="P:nucleoside triphosphate catabolic process"/>
    <property type="evidence" value="ECO:0007669"/>
    <property type="project" value="InterPro"/>
</dbReference>
<dbReference type="PANTHER" id="PTHR46523">
    <property type="entry name" value="DCTP PYROPHOSPHATASE 1"/>
    <property type="match status" value="1"/>
</dbReference>
<dbReference type="PANTHER" id="PTHR46523:SF1">
    <property type="entry name" value="DCTP PYROPHOSPHATASE 1"/>
    <property type="match status" value="1"/>
</dbReference>
<dbReference type="AlphaFoldDB" id="A0A9D1J7C9"/>
<dbReference type="Proteomes" id="UP000886744">
    <property type="component" value="Unassembled WGS sequence"/>
</dbReference>
<accession>A0A9D1J7C9</accession>
<dbReference type="EMBL" id="DVHI01000106">
    <property type="protein sequence ID" value="HIR63580.1"/>
    <property type="molecule type" value="Genomic_DNA"/>
</dbReference>